<dbReference type="InterPro" id="IPR013783">
    <property type="entry name" value="Ig-like_fold"/>
</dbReference>
<feature type="domain" description="Endonuclease/exonuclease/phosphatase" evidence="3">
    <location>
        <begin position="625"/>
        <end position="871"/>
    </location>
</feature>
<dbReference type="RefSeq" id="WP_116846773.1">
    <property type="nucleotide sequence ID" value="NZ_QTJU01000002.1"/>
</dbReference>
<dbReference type="InterPro" id="IPR036691">
    <property type="entry name" value="Endo/exonu/phosph_ase_sf"/>
</dbReference>
<keyword evidence="6" id="KW-1185">Reference proteome</keyword>
<keyword evidence="1 2" id="KW-0732">Signal</keyword>
<dbReference type="Proteomes" id="UP000261284">
    <property type="component" value="Unassembled WGS sequence"/>
</dbReference>
<dbReference type="NCBIfam" id="NF038128">
    <property type="entry name" value="choice_anch_J"/>
    <property type="match status" value="1"/>
</dbReference>
<dbReference type="AlphaFoldDB" id="A0A3E1NLQ7"/>
<dbReference type="Gene3D" id="3.60.10.10">
    <property type="entry name" value="Endonuclease/exonuclease/phosphatase"/>
    <property type="match status" value="1"/>
</dbReference>
<evidence type="ECO:0000256" key="1">
    <source>
        <dbReference type="ARBA" id="ARBA00022729"/>
    </source>
</evidence>
<dbReference type="Pfam" id="PF13205">
    <property type="entry name" value="Big_5"/>
    <property type="match status" value="1"/>
</dbReference>
<dbReference type="Pfam" id="PF03372">
    <property type="entry name" value="Exo_endo_phos"/>
    <property type="match status" value="1"/>
</dbReference>
<evidence type="ECO:0000313" key="5">
    <source>
        <dbReference type="EMBL" id="RFM28784.1"/>
    </source>
</evidence>
<dbReference type="Gene3D" id="2.60.120.260">
    <property type="entry name" value="Galactose-binding domain-like"/>
    <property type="match status" value="1"/>
</dbReference>
<dbReference type="OrthoDB" id="5500612at2"/>
<dbReference type="Gene3D" id="2.60.40.10">
    <property type="entry name" value="Immunoglobulins"/>
    <property type="match status" value="1"/>
</dbReference>
<organism evidence="5 6">
    <name type="scientific">Deminuibacter soli</name>
    <dbReference type="NCBI Taxonomy" id="2291815"/>
    <lineage>
        <taxon>Bacteria</taxon>
        <taxon>Pseudomonadati</taxon>
        <taxon>Bacteroidota</taxon>
        <taxon>Chitinophagia</taxon>
        <taxon>Chitinophagales</taxon>
        <taxon>Chitinophagaceae</taxon>
        <taxon>Deminuibacter</taxon>
    </lineage>
</organism>
<evidence type="ECO:0000259" key="4">
    <source>
        <dbReference type="Pfam" id="PF13205"/>
    </source>
</evidence>
<evidence type="ECO:0000313" key="6">
    <source>
        <dbReference type="Proteomes" id="UP000261284"/>
    </source>
</evidence>
<feature type="domain" description="SbsA Ig-like" evidence="4">
    <location>
        <begin position="227"/>
        <end position="334"/>
    </location>
</feature>
<evidence type="ECO:0000256" key="2">
    <source>
        <dbReference type="SAM" id="SignalP"/>
    </source>
</evidence>
<accession>A0A3E1NLQ7</accession>
<proteinExistence type="predicted"/>
<comment type="caution">
    <text evidence="5">The sequence shown here is derived from an EMBL/GenBank/DDBJ whole genome shotgun (WGS) entry which is preliminary data.</text>
</comment>
<name>A0A3E1NLQ7_9BACT</name>
<dbReference type="InterPro" id="IPR005135">
    <property type="entry name" value="Endo/exonuclease/phosphatase"/>
</dbReference>
<protein>
    <submittedName>
        <fullName evidence="5">Uncharacterized protein</fullName>
    </submittedName>
</protein>
<sequence length="1092" mass="117315">MLKFYLTTGLLLVMLATVGAQTNPVPQPIPYSQDFSALATNATTYPDGWQGWVLATTTSSAFKVTPPTGDKALTASGTAASTAGAVYNYNGKLGVLNSGSSGDQGLVLAVNTSGKQSLQIHFDVMTVRNPYGGSNSRINEVVLQYRVGTTGNFSNINGTLYQNNTVNQQSGTEPQNLLNIAVPLPDSCSNQPVVQLRWTSREVSGAGSRPSFAIDNITISSGNGGSDTTAPAVNTLFPAAGATGVIPSAKPFVQFSETVSAGAGAITVFDKTAHTAQTFAITDSLVSLTGNTLTINAKLKPLHSYYVLLDSGIVQDAAGNSFAGIRDSAAWTFTIGRQQLVFNFNNCSPSGSTTLDGGFTQYSVTGAQTWACTTFGQTGNAVQINGFAGSSAVDNEDWLISPAFDFTGFHYPLLSFASRSKFAGPSLRLMVSTDYDGIGNPNNFTWTPVNGRFPNVDSDVWTLSDAINLNAFKAAQVYIAFVYTSSVAASASRWTIDEVSVTDSDSLPPAAFKASPAAIDFDYVASGSKSAAQPFNVLAYNLHGAVTLTASAGFTIAADTTHFSNTLTIAQDSAESRTLTLYARFEPNAANQDFKGTIQLQTAGITAATVSTLTGSSLRALKVVNWNIEWFGNPQQGPTNDSLQQQNVQTVLKNLNADIFALAEVCDTTRIRQVVANMPGYAYTLSDFGSYADNVNDTDYNAAQKLAFVYKTAVVSNLQTYGVLRSGGSSNAYYNWSSGRFPYLMKANVHFNNDTAQVNFIVLHGKANTGTAAEKIEAWNRRKGAADELKDTLDQYFKYQNIIILGDFNDALNKTITTEKLPDTTSSYSSFTNDSADYKFPTLPLSLAGDSSTVGNANVIDNVVLSNEMGIAYVPASAHVLYQAASLVSSYGTTTTDHYPVVTRYDIGYVAHTVPIVNFTASADTAVKLSWYTSHEINSKYFIIERSHSSTSGFAPVDTLTGHADTRDRNDYSTTDFKPFTGTSYYRVKQVSLDSTVTYSNVQAVNVTPAARCLKVSVLNKQVTIEICSSFNGRGYIQLIDMYGHVWLQLPIIWFKGTNINRFFTYGMASGIYFIRIVQPDKAETAQIFLGK</sequence>
<dbReference type="EMBL" id="QTJU01000002">
    <property type="protein sequence ID" value="RFM28784.1"/>
    <property type="molecule type" value="Genomic_DNA"/>
</dbReference>
<dbReference type="SUPFAM" id="SSF56219">
    <property type="entry name" value="DNase I-like"/>
    <property type="match status" value="1"/>
</dbReference>
<dbReference type="InterPro" id="IPR032812">
    <property type="entry name" value="SbsA_Ig"/>
</dbReference>
<reference evidence="5 6" key="1">
    <citation type="submission" date="2018-08" db="EMBL/GenBank/DDBJ databases">
        <title>Chitinophagaceae sp. K23C18032701, a novel bacterium isolated from forest soil.</title>
        <authorList>
            <person name="Wang C."/>
        </authorList>
    </citation>
    <scope>NUCLEOTIDE SEQUENCE [LARGE SCALE GENOMIC DNA]</scope>
    <source>
        <strain evidence="5 6">K23C18032701</strain>
    </source>
</reference>
<gene>
    <name evidence="5" type="ORF">DXN05_08380</name>
</gene>
<feature type="signal peptide" evidence="2">
    <location>
        <begin position="1"/>
        <end position="22"/>
    </location>
</feature>
<evidence type="ECO:0000259" key="3">
    <source>
        <dbReference type="Pfam" id="PF03372"/>
    </source>
</evidence>
<feature type="chain" id="PRO_5017697441" evidence="2">
    <location>
        <begin position="23"/>
        <end position="1092"/>
    </location>
</feature>